<keyword evidence="2" id="KW-1185">Reference proteome</keyword>
<dbReference type="EMBL" id="FNSA01000003">
    <property type="protein sequence ID" value="SED48349.1"/>
    <property type="molecule type" value="Genomic_DNA"/>
</dbReference>
<dbReference type="STRING" id="57704.SAMN04489793_5060"/>
<gene>
    <name evidence="1" type="ORF">SAMN04489793_5060</name>
</gene>
<accession>A0A1H5B0W3</accession>
<reference evidence="2" key="1">
    <citation type="submission" date="2016-10" db="EMBL/GenBank/DDBJ databases">
        <authorList>
            <person name="Varghese N."/>
            <person name="Submissions S."/>
        </authorList>
    </citation>
    <scope>NUCLEOTIDE SEQUENCE [LARGE SCALE GENOMIC DNA]</scope>
    <source>
        <strain evidence="2">DSM 44234</strain>
    </source>
</reference>
<dbReference type="SUPFAM" id="SSF69349">
    <property type="entry name" value="Phage fibre proteins"/>
    <property type="match status" value="1"/>
</dbReference>
<dbReference type="AlphaFoldDB" id="A0A1H5B0W3"/>
<organism evidence="1 2">
    <name type="scientific">Tsukamurella tyrosinosolvens</name>
    <dbReference type="NCBI Taxonomy" id="57704"/>
    <lineage>
        <taxon>Bacteria</taxon>
        <taxon>Bacillati</taxon>
        <taxon>Actinomycetota</taxon>
        <taxon>Actinomycetes</taxon>
        <taxon>Mycobacteriales</taxon>
        <taxon>Tsukamurellaceae</taxon>
        <taxon>Tsukamurella</taxon>
    </lineage>
</organism>
<sequence>MATNIGAIIPTRTAAEWRQLNPMLVKGQLVHESDTLAFKVGTGNDRYNDLGYSGLVQN</sequence>
<proteinExistence type="predicted"/>
<protein>
    <submittedName>
        <fullName evidence="1">Uncharacterized protein</fullName>
    </submittedName>
</protein>
<dbReference type="RefSeq" id="WP_156486397.1">
    <property type="nucleotide sequence ID" value="NZ_FNSA01000003.1"/>
</dbReference>
<dbReference type="Proteomes" id="UP000182241">
    <property type="component" value="Unassembled WGS sequence"/>
</dbReference>
<evidence type="ECO:0000313" key="2">
    <source>
        <dbReference type="Proteomes" id="UP000182241"/>
    </source>
</evidence>
<evidence type="ECO:0000313" key="1">
    <source>
        <dbReference type="EMBL" id="SED48349.1"/>
    </source>
</evidence>
<name>A0A1H5B0W3_TSUTY</name>